<organism evidence="4 5">
    <name type="scientific">Thermosinus carboxydivorans Nor1</name>
    <dbReference type="NCBI Taxonomy" id="401526"/>
    <lineage>
        <taxon>Bacteria</taxon>
        <taxon>Bacillati</taxon>
        <taxon>Bacillota</taxon>
        <taxon>Negativicutes</taxon>
        <taxon>Selenomonadales</taxon>
        <taxon>Sporomusaceae</taxon>
        <taxon>Thermosinus</taxon>
    </lineage>
</organism>
<dbReference type="AlphaFoldDB" id="A1HPX1"/>
<dbReference type="EMBL" id="AAWL01000006">
    <property type="protein sequence ID" value="EAX47823.1"/>
    <property type="molecule type" value="Genomic_DNA"/>
</dbReference>
<sequence>MILVLAGTQDGRELAALLERAGFSVLVSVVSGYGRDLAQQTGLFVHTGPLDRDGLYNLIRTRAIKLVVDASHPYAAGASENAIAACQRAGVPYLRYERPGTPLPRYERLYVADNAAAAARMAAQLGRTIFLTVGSRALALFKQEPLLRSHRLVARVLPDPTVMAECLQLGFSPRDIIAMQGPFSHELNVAMFRDCGAEVVVTKNSGAIGGTDTKFSAAMELGLSLVVIDRPRIDYGRKASSPAEVLDYLREEL</sequence>
<dbReference type="PROSITE" id="PS51014">
    <property type="entry name" value="COBK_CBIJ"/>
    <property type="match status" value="1"/>
</dbReference>
<evidence type="ECO:0000256" key="2">
    <source>
        <dbReference type="ARBA" id="ARBA00022573"/>
    </source>
</evidence>
<keyword evidence="5" id="KW-1185">Reference proteome</keyword>
<dbReference type="UniPathway" id="UPA00148"/>
<dbReference type="RefSeq" id="WP_007289083.1">
    <property type="nucleotide sequence ID" value="NZ_AAWL01000006.1"/>
</dbReference>
<gene>
    <name evidence="4" type="ORF">TcarDRAFT_1512</name>
</gene>
<protein>
    <submittedName>
        <fullName evidence="4">Precorrin-6x reductase</fullName>
    </submittedName>
</protein>
<proteinExistence type="predicted"/>
<reference evidence="4 5" key="2">
    <citation type="submission" date="2007-01" db="EMBL/GenBank/DDBJ databases">
        <title>Sequencing of the draft genome and assembly of Thermosinus carboxydivorans Nor1.</title>
        <authorList>
            <consortium name="US DOE Joint Genome Institute (JGI-PGF)"/>
            <person name="Copeland A."/>
            <person name="Lucas S."/>
            <person name="Lapidus A."/>
            <person name="Barry K."/>
            <person name="Glavina del Rio T."/>
            <person name="Dalin E."/>
            <person name="Tice H."/>
            <person name="Bruce D."/>
            <person name="Pitluck S."/>
            <person name="Richardson P."/>
        </authorList>
    </citation>
    <scope>NUCLEOTIDE SEQUENCE [LARGE SCALE GENOMIC DNA]</scope>
    <source>
        <strain evidence="4 5">Nor1</strain>
    </source>
</reference>
<keyword evidence="2" id="KW-0169">Cobalamin biosynthesis</keyword>
<dbReference type="NCBIfam" id="TIGR00715">
    <property type="entry name" value="precor6x_red"/>
    <property type="match status" value="1"/>
</dbReference>
<dbReference type="PANTHER" id="PTHR36925">
    <property type="entry name" value="COBALT-PRECORRIN-6A REDUCTASE"/>
    <property type="match status" value="1"/>
</dbReference>
<reference evidence="4 5" key="1">
    <citation type="submission" date="2007-01" db="EMBL/GenBank/DDBJ databases">
        <title>Annotation of the draft genome assembly of Thermosinus carboxydivorans Nor1.</title>
        <authorList>
            <consortium name="US DOE Joint Genome Institute (JGI-ORNL)"/>
            <person name="Larimer F."/>
            <person name="Land M."/>
            <person name="Hauser L."/>
        </authorList>
    </citation>
    <scope>NUCLEOTIDE SEQUENCE [LARGE SCALE GENOMIC DNA]</scope>
    <source>
        <strain evidence="4 5">Nor1</strain>
    </source>
</reference>
<comment type="caution">
    <text evidence="4">The sequence shown here is derived from an EMBL/GenBank/DDBJ whole genome shotgun (WGS) entry which is preliminary data.</text>
</comment>
<name>A1HPX1_9FIRM</name>
<comment type="pathway">
    <text evidence="1">Cofactor biosynthesis; adenosylcobalamin biosynthesis.</text>
</comment>
<dbReference type="Pfam" id="PF02571">
    <property type="entry name" value="CbiJ"/>
    <property type="match status" value="1"/>
</dbReference>
<dbReference type="OrthoDB" id="9780707at2"/>
<dbReference type="Proteomes" id="UP000005139">
    <property type="component" value="Unassembled WGS sequence"/>
</dbReference>
<keyword evidence="3" id="KW-0560">Oxidoreductase</keyword>
<dbReference type="GO" id="GO:0016994">
    <property type="term" value="F:precorrin-6A reductase activity"/>
    <property type="evidence" value="ECO:0007669"/>
    <property type="project" value="InterPro"/>
</dbReference>
<dbReference type="PANTHER" id="PTHR36925:SF1">
    <property type="entry name" value="COBALT-PRECORRIN-6A REDUCTASE"/>
    <property type="match status" value="1"/>
</dbReference>
<dbReference type="GO" id="GO:0009236">
    <property type="term" value="P:cobalamin biosynthetic process"/>
    <property type="evidence" value="ECO:0007669"/>
    <property type="project" value="UniProtKB-UniPathway"/>
</dbReference>
<dbReference type="eggNOG" id="COG2099">
    <property type="taxonomic scope" value="Bacteria"/>
</dbReference>
<evidence type="ECO:0000256" key="1">
    <source>
        <dbReference type="ARBA" id="ARBA00004953"/>
    </source>
</evidence>
<accession>A1HPX1</accession>
<evidence type="ECO:0000256" key="3">
    <source>
        <dbReference type="ARBA" id="ARBA00023002"/>
    </source>
</evidence>
<dbReference type="InterPro" id="IPR003723">
    <property type="entry name" value="Precorrin-6x_reduct"/>
</dbReference>
<evidence type="ECO:0000313" key="5">
    <source>
        <dbReference type="Proteomes" id="UP000005139"/>
    </source>
</evidence>
<evidence type="ECO:0000313" key="4">
    <source>
        <dbReference type="EMBL" id="EAX47823.1"/>
    </source>
</evidence>